<name>A0A975Y1I5_9ACTN</name>
<evidence type="ECO:0000256" key="1">
    <source>
        <dbReference type="SAM" id="Phobius"/>
    </source>
</evidence>
<dbReference type="RefSeq" id="WP_216941393.1">
    <property type="nucleotide sequence ID" value="NZ_CP077062.1"/>
</dbReference>
<keyword evidence="1" id="KW-1133">Transmembrane helix</keyword>
<keyword evidence="3" id="KW-1185">Reference proteome</keyword>
<evidence type="ECO:0000313" key="3">
    <source>
        <dbReference type="Proteomes" id="UP000683575"/>
    </source>
</evidence>
<keyword evidence="1" id="KW-0472">Membrane</keyword>
<accession>A0A975Y1I5</accession>
<dbReference type="KEGG" id="nps:KRR39_07285"/>
<feature type="transmembrane region" description="Helical" evidence="1">
    <location>
        <begin position="55"/>
        <end position="74"/>
    </location>
</feature>
<keyword evidence="1" id="KW-0812">Transmembrane</keyword>
<sequence length="483" mass="51132">MTSEVFESPRLKAGALLGLTGMAAVVAGALASVRPALAVAGMVGAGLAVGVWRRPAVAAVLYVGITPFVVGIDRGKLIPLLRPNEAVLLALAAILAARGLVRAPSRVRMRDRLGPLDWSLVLMAVAASFVPLVWMAARGQSPTGDDISYALVLWKFLAVYVLVRVSVRADREVLWCLVASVAAATVVGVIGILQALDLLGIRGLLMDWYIPEGTNQVAIEAPRAGATVALPAAAADLLVFNLAIVAGIWYRVRRHGFLLAVPVAVYLPGVFAAGEFSSVLALLVGVIAVAAALRRLDLLRYAPFLLVGTGVMMWPVIEHRLIGFQGVSGLPVSWTTRLSNLRTYFWPEIFSGPDILLGVRPAARVRVPTQDTGYVWIESGYTWLLWGGGIPLLAAFVHFARTAGGMTLRRCRSLSSWSSVAALASFAAVNVVVVTMIFDPHLTYRGSADALFALLALSMTAGAEKTAGADIPAARQSVEGGDR</sequence>
<dbReference type="EMBL" id="CP077062">
    <property type="protein sequence ID" value="QWZ09547.1"/>
    <property type="molecule type" value="Genomic_DNA"/>
</dbReference>
<feature type="transmembrane region" description="Helical" evidence="1">
    <location>
        <begin position="381"/>
        <end position="400"/>
    </location>
</feature>
<feature type="transmembrane region" description="Helical" evidence="1">
    <location>
        <begin position="149"/>
        <end position="167"/>
    </location>
</feature>
<feature type="transmembrane region" description="Helical" evidence="1">
    <location>
        <begin position="228"/>
        <end position="250"/>
    </location>
</feature>
<protein>
    <submittedName>
        <fullName evidence="2">Uncharacterized protein</fullName>
    </submittedName>
</protein>
<dbReference type="Proteomes" id="UP000683575">
    <property type="component" value="Chromosome"/>
</dbReference>
<feature type="transmembrane region" description="Helical" evidence="1">
    <location>
        <begin position="298"/>
        <end position="317"/>
    </location>
</feature>
<organism evidence="2 3">
    <name type="scientific">Nocardioides panacis</name>
    <dbReference type="NCBI Taxonomy" id="2849501"/>
    <lineage>
        <taxon>Bacteria</taxon>
        <taxon>Bacillati</taxon>
        <taxon>Actinomycetota</taxon>
        <taxon>Actinomycetes</taxon>
        <taxon>Propionibacteriales</taxon>
        <taxon>Nocardioidaceae</taxon>
        <taxon>Nocardioides</taxon>
    </lineage>
</organism>
<feature type="transmembrane region" description="Helical" evidence="1">
    <location>
        <begin position="420"/>
        <end position="438"/>
    </location>
</feature>
<evidence type="ECO:0000313" key="2">
    <source>
        <dbReference type="EMBL" id="QWZ09547.1"/>
    </source>
</evidence>
<gene>
    <name evidence="2" type="ORF">KRR39_07285</name>
</gene>
<proteinExistence type="predicted"/>
<feature type="transmembrane region" description="Helical" evidence="1">
    <location>
        <begin position="270"/>
        <end position="291"/>
    </location>
</feature>
<reference evidence="2" key="1">
    <citation type="submission" date="2021-06" db="EMBL/GenBank/DDBJ databases">
        <title>Complete genome sequence of Nocardioides sp. G188.</title>
        <authorList>
            <person name="Im W.-T."/>
        </authorList>
    </citation>
    <scope>NUCLEOTIDE SEQUENCE</scope>
    <source>
        <strain evidence="2">G188</strain>
    </source>
</reference>
<dbReference type="AlphaFoldDB" id="A0A975Y1I5"/>
<feature type="transmembrane region" description="Helical" evidence="1">
    <location>
        <begin position="116"/>
        <end position="137"/>
    </location>
</feature>
<feature type="transmembrane region" description="Helical" evidence="1">
    <location>
        <begin position="173"/>
        <end position="196"/>
    </location>
</feature>